<evidence type="ECO:0000313" key="2">
    <source>
        <dbReference type="Proteomes" id="UP000054166"/>
    </source>
</evidence>
<organism evidence="1 2">
    <name type="scientific">Piloderma croceum (strain F 1598)</name>
    <dbReference type="NCBI Taxonomy" id="765440"/>
    <lineage>
        <taxon>Eukaryota</taxon>
        <taxon>Fungi</taxon>
        <taxon>Dikarya</taxon>
        <taxon>Basidiomycota</taxon>
        <taxon>Agaricomycotina</taxon>
        <taxon>Agaricomycetes</taxon>
        <taxon>Agaricomycetidae</taxon>
        <taxon>Atheliales</taxon>
        <taxon>Atheliaceae</taxon>
        <taxon>Piloderma</taxon>
    </lineage>
</organism>
<accession>A0A0C3CRF6</accession>
<dbReference type="HOGENOM" id="CLU_2622853_0_0_1"/>
<gene>
    <name evidence="1" type="ORF">PILCRDRAFT_810282</name>
</gene>
<reference evidence="1 2" key="1">
    <citation type="submission" date="2014-04" db="EMBL/GenBank/DDBJ databases">
        <authorList>
            <consortium name="DOE Joint Genome Institute"/>
            <person name="Kuo A."/>
            <person name="Tarkka M."/>
            <person name="Buscot F."/>
            <person name="Kohler A."/>
            <person name="Nagy L.G."/>
            <person name="Floudas D."/>
            <person name="Copeland A."/>
            <person name="Barry K.W."/>
            <person name="Cichocki N."/>
            <person name="Veneault-Fourrey C."/>
            <person name="LaButti K."/>
            <person name="Lindquist E.A."/>
            <person name="Lipzen A."/>
            <person name="Lundell T."/>
            <person name="Morin E."/>
            <person name="Murat C."/>
            <person name="Sun H."/>
            <person name="Tunlid A."/>
            <person name="Henrissat B."/>
            <person name="Grigoriev I.V."/>
            <person name="Hibbett D.S."/>
            <person name="Martin F."/>
            <person name="Nordberg H.P."/>
            <person name="Cantor M.N."/>
            <person name="Hua S.X."/>
        </authorList>
    </citation>
    <scope>NUCLEOTIDE SEQUENCE [LARGE SCALE GENOMIC DNA]</scope>
    <source>
        <strain evidence="1 2">F 1598</strain>
    </source>
</reference>
<proteinExistence type="predicted"/>
<sequence length="78" mass="8916">MSTIFSWEIVTCLMNILGRMNSLCAVRQTKPFWSAGVECYGWIQNELLRKNQNQDDHGDGLAVGKYEDDVILEHANLQ</sequence>
<dbReference type="AlphaFoldDB" id="A0A0C3CRF6"/>
<dbReference type="Proteomes" id="UP000054166">
    <property type="component" value="Unassembled WGS sequence"/>
</dbReference>
<evidence type="ECO:0000313" key="1">
    <source>
        <dbReference type="EMBL" id="KIM92247.1"/>
    </source>
</evidence>
<dbReference type="InParanoid" id="A0A0C3CRF6"/>
<name>A0A0C3CRF6_PILCF</name>
<reference evidence="2" key="2">
    <citation type="submission" date="2015-01" db="EMBL/GenBank/DDBJ databases">
        <title>Evolutionary Origins and Diversification of the Mycorrhizal Mutualists.</title>
        <authorList>
            <consortium name="DOE Joint Genome Institute"/>
            <consortium name="Mycorrhizal Genomics Consortium"/>
            <person name="Kohler A."/>
            <person name="Kuo A."/>
            <person name="Nagy L.G."/>
            <person name="Floudas D."/>
            <person name="Copeland A."/>
            <person name="Barry K.W."/>
            <person name="Cichocki N."/>
            <person name="Veneault-Fourrey C."/>
            <person name="LaButti K."/>
            <person name="Lindquist E.A."/>
            <person name="Lipzen A."/>
            <person name="Lundell T."/>
            <person name="Morin E."/>
            <person name="Murat C."/>
            <person name="Riley R."/>
            <person name="Ohm R."/>
            <person name="Sun H."/>
            <person name="Tunlid A."/>
            <person name="Henrissat B."/>
            <person name="Grigoriev I.V."/>
            <person name="Hibbett D.S."/>
            <person name="Martin F."/>
        </authorList>
    </citation>
    <scope>NUCLEOTIDE SEQUENCE [LARGE SCALE GENOMIC DNA]</scope>
    <source>
        <strain evidence="2">F 1598</strain>
    </source>
</reference>
<dbReference type="EMBL" id="KN832970">
    <property type="protein sequence ID" value="KIM92247.1"/>
    <property type="molecule type" value="Genomic_DNA"/>
</dbReference>
<protein>
    <submittedName>
        <fullName evidence="1">Uncharacterized protein</fullName>
    </submittedName>
</protein>
<keyword evidence="2" id="KW-1185">Reference proteome</keyword>